<protein>
    <submittedName>
        <fullName evidence="1">Uncharacterized protein</fullName>
    </submittedName>
</protein>
<sequence>MTWDTAWAGERASEALAYLAQHYPEASASPELHPHQDAAHDAAAAEDEGRYLEALRGYMRAGRDEVLRIRKEAA</sequence>
<dbReference type="EMBL" id="CADCUW010000145">
    <property type="protein sequence ID" value="CAA9400075.1"/>
    <property type="molecule type" value="Genomic_DNA"/>
</dbReference>
<gene>
    <name evidence="1" type="ORF">AVDCRST_MAG01-01-957</name>
</gene>
<organism evidence="1">
    <name type="scientific">uncultured Rubrobacteraceae bacterium</name>
    <dbReference type="NCBI Taxonomy" id="349277"/>
    <lineage>
        <taxon>Bacteria</taxon>
        <taxon>Bacillati</taxon>
        <taxon>Actinomycetota</taxon>
        <taxon>Rubrobacteria</taxon>
        <taxon>Rubrobacterales</taxon>
        <taxon>Rubrobacteraceae</taxon>
        <taxon>environmental samples</taxon>
    </lineage>
</organism>
<reference evidence="1" key="1">
    <citation type="submission" date="2020-02" db="EMBL/GenBank/DDBJ databases">
        <authorList>
            <person name="Meier V. D."/>
        </authorList>
    </citation>
    <scope>NUCLEOTIDE SEQUENCE</scope>
    <source>
        <strain evidence="1">AVDCRST_MAG01</strain>
    </source>
</reference>
<proteinExistence type="predicted"/>
<name>A0A6J4NWV9_9ACTN</name>
<evidence type="ECO:0000313" key="1">
    <source>
        <dbReference type="EMBL" id="CAA9400075.1"/>
    </source>
</evidence>
<dbReference type="AlphaFoldDB" id="A0A6J4NWV9"/>
<accession>A0A6J4NWV9</accession>